<dbReference type="Pfam" id="PF04203">
    <property type="entry name" value="Sortase"/>
    <property type="match status" value="1"/>
</dbReference>
<accession>A0A919UDI4</accession>
<keyword evidence="5" id="KW-1185">Reference proteome</keyword>
<evidence type="ECO:0000313" key="5">
    <source>
        <dbReference type="Proteomes" id="UP000660611"/>
    </source>
</evidence>
<comment type="caution">
    <text evidence="4">The sequence shown here is derived from an EMBL/GenBank/DDBJ whole genome shotgun (WGS) entry which is preliminary data.</text>
</comment>
<feature type="active site" description="Proton donor/acceptor" evidence="2">
    <location>
        <position position="293"/>
    </location>
</feature>
<name>A0A919UDI4_9ACTN</name>
<dbReference type="GO" id="GO:0016787">
    <property type="term" value="F:hydrolase activity"/>
    <property type="evidence" value="ECO:0007669"/>
    <property type="project" value="UniProtKB-KW"/>
</dbReference>
<feature type="region of interest" description="Disordered" evidence="3">
    <location>
        <begin position="1"/>
        <end position="104"/>
    </location>
</feature>
<dbReference type="Proteomes" id="UP000660611">
    <property type="component" value="Unassembled WGS sequence"/>
</dbReference>
<dbReference type="NCBIfam" id="TIGR01076">
    <property type="entry name" value="sortase_fam"/>
    <property type="match status" value="1"/>
</dbReference>
<dbReference type="SUPFAM" id="SSF63817">
    <property type="entry name" value="Sortase"/>
    <property type="match status" value="1"/>
</dbReference>
<feature type="compositionally biased region" description="Low complexity" evidence="3">
    <location>
        <begin position="34"/>
        <end position="55"/>
    </location>
</feature>
<feature type="region of interest" description="Disordered" evidence="3">
    <location>
        <begin position="217"/>
        <end position="239"/>
    </location>
</feature>
<dbReference type="InterPro" id="IPR023365">
    <property type="entry name" value="Sortase_dom-sf"/>
</dbReference>
<gene>
    <name evidence="4" type="ORF">Dsi01nite_057060</name>
</gene>
<evidence type="ECO:0000256" key="2">
    <source>
        <dbReference type="PIRSR" id="PIRSR605754-1"/>
    </source>
</evidence>
<evidence type="ECO:0000256" key="1">
    <source>
        <dbReference type="ARBA" id="ARBA00022801"/>
    </source>
</evidence>
<protein>
    <recommendedName>
        <fullName evidence="6">Class E sortase</fullName>
    </recommendedName>
</protein>
<dbReference type="CDD" id="cd05830">
    <property type="entry name" value="Sortase_E"/>
    <property type="match status" value="1"/>
</dbReference>
<evidence type="ECO:0000313" key="4">
    <source>
        <dbReference type="EMBL" id="GIG47665.1"/>
    </source>
</evidence>
<dbReference type="NCBIfam" id="NF033747">
    <property type="entry name" value="class_E_sortase"/>
    <property type="match status" value="1"/>
</dbReference>
<dbReference type="RefSeq" id="WP_239136241.1">
    <property type="nucleotide sequence ID" value="NZ_BAAAVW010000019.1"/>
</dbReference>
<proteinExistence type="predicted"/>
<dbReference type="InterPro" id="IPR042003">
    <property type="entry name" value="Sortase_E"/>
</dbReference>
<keyword evidence="1" id="KW-0378">Hydrolase</keyword>
<reference evidence="4" key="1">
    <citation type="submission" date="2021-01" db="EMBL/GenBank/DDBJ databases">
        <title>Whole genome shotgun sequence of Dactylosporangium siamense NBRC 106093.</title>
        <authorList>
            <person name="Komaki H."/>
            <person name="Tamura T."/>
        </authorList>
    </citation>
    <scope>NUCLEOTIDE SEQUENCE</scope>
    <source>
        <strain evidence="4">NBRC 106093</strain>
    </source>
</reference>
<organism evidence="4 5">
    <name type="scientific">Dactylosporangium siamense</name>
    <dbReference type="NCBI Taxonomy" id="685454"/>
    <lineage>
        <taxon>Bacteria</taxon>
        <taxon>Bacillati</taxon>
        <taxon>Actinomycetota</taxon>
        <taxon>Actinomycetes</taxon>
        <taxon>Micromonosporales</taxon>
        <taxon>Micromonosporaceae</taxon>
        <taxon>Dactylosporangium</taxon>
    </lineage>
</organism>
<dbReference type="InterPro" id="IPR053465">
    <property type="entry name" value="Sortase_Class_E"/>
</dbReference>
<dbReference type="Gene3D" id="2.40.260.10">
    <property type="entry name" value="Sortase"/>
    <property type="match status" value="1"/>
</dbReference>
<feature type="compositionally biased region" description="Basic and acidic residues" evidence="3">
    <location>
        <begin position="74"/>
        <end position="87"/>
    </location>
</feature>
<evidence type="ECO:0000256" key="3">
    <source>
        <dbReference type="SAM" id="MobiDB-lite"/>
    </source>
</evidence>
<feature type="active site" description="Acyl-thioester intermediate" evidence="2">
    <location>
        <position position="359"/>
    </location>
</feature>
<dbReference type="InterPro" id="IPR005754">
    <property type="entry name" value="Sortase"/>
</dbReference>
<dbReference type="EMBL" id="BONQ01000084">
    <property type="protein sequence ID" value="GIG47665.1"/>
    <property type="molecule type" value="Genomic_DNA"/>
</dbReference>
<dbReference type="AlphaFoldDB" id="A0A919UDI4"/>
<evidence type="ECO:0008006" key="6">
    <source>
        <dbReference type="Google" id="ProtNLM"/>
    </source>
</evidence>
<sequence length="391" mass="42462">MSDSHRPRHRALDQDDIATRLIPRIRDDHPPAEAEPGIALSAAPAAIAVPDDATAYIPRFTEQRPAEQQPTDQRPAEQRSPEQRPAEPADATTVLPKIPAKPEADATTVLPKLPADPEIAINATPQDEPEATPDPDTEKGVKVVPLRPVRTQEGYRSVYSEYTRTTFGTVVRAVSRGTGELLITFGLIVLLFAGYEVWGKSAIVDAHQDELNRQLEQQWAQPGSDPTVSPSGPPSPVAKPANGAVIASVHIPRLKKKWAVVQGVTPADIRYAPGHYPDTALPGQIGNFSMAGHRTPAIWWDLDQLKPNDPVVVKTADTWYVYRVTGHEIVLPTAVQVVAPVPDQPGVAPTKALLTMTTCNPKFNNYQRLVVHAELNRTQPVADGDPAELKG</sequence>